<keyword evidence="3 7" id="KW-0812">Transmembrane</keyword>
<feature type="transmembrane region" description="Helical" evidence="7">
    <location>
        <begin position="21"/>
        <end position="48"/>
    </location>
</feature>
<comment type="similarity">
    <text evidence="2">Belongs to the EMC6 family.</text>
</comment>
<keyword evidence="9" id="KW-1185">Reference proteome</keyword>
<keyword evidence="4" id="KW-0256">Endoplasmic reticulum</keyword>
<evidence type="ECO:0000256" key="5">
    <source>
        <dbReference type="ARBA" id="ARBA00022989"/>
    </source>
</evidence>
<evidence type="ECO:0000256" key="2">
    <source>
        <dbReference type="ARBA" id="ARBA00009436"/>
    </source>
</evidence>
<dbReference type="EnsemblMetazoa" id="CJA31787.1">
    <property type="protein sequence ID" value="CJA31787.1"/>
    <property type="gene ID" value="WBGene00207634"/>
</dbReference>
<evidence type="ECO:0008006" key="10">
    <source>
        <dbReference type="Google" id="ProtNLM"/>
    </source>
</evidence>
<comment type="subcellular location">
    <subcellularLocation>
        <location evidence="1">Endoplasmic reticulum membrane</location>
        <topology evidence="1">Multi-pass membrane protein</topology>
    </subcellularLocation>
</comment>
<keyword evidence="5 7" id="KW-1133">Transmembrane helix</keyword>
<dbReference type="InterPro" id="IPR010742">
    <property type="entry name" value="RCAF1"/>
</dbReference>
<dbReference type="AlphaFoldDB" id="A0A8R1E9B0"/>
<protein>
    <recommendedName>
        <fullName evidence="10">ER membrane protein complex subunit 6</fullName>
    </recommendedName>
</protein>
<organism evidence="8 9">
    <name type="scientific">Caenorhabditis japonica</name>
    <dbReference type="NCBI Taxonomy" id="281687"/>
    <lineage>
        <taxon>Eukaryota</taxon>
        <taxon>Metazoa</taxon>
        <taxon>Ecdysozoa</taxon>
        <taxon>Nematoda</taxon>
        <taxon>Chromadorea</taxon>
        <taxon>Rhabditida</taxon>
        <taxon>Rhabditina</taxon>
        <taxon>Rhabditomorpha</taxon>
        <taxon>Rhabditoidea</taxon>
        <taxon>Rhabditidae</taxon>
        <taxon>Peloderinae</taxon>
        <taxon>Caenorhabditis</taxon>
    </lineage>
</organism>
<evidence type="ECO:0000256" key="1">
    <source>
        <dbReference type="ARBA" id="ARBA00004477"/>
    </source>
</evidence>
<evidence type="ECO:0000256" key="4">
    <source>
        <dbReference type="ARBA" id="ARBA00022824"/>
    </source>
</evidence>
<evidence type="ECO:0000313" key="9">
    <source>
        <dbReference type="Proteomes" id="UP000005237"/>
    </source>
</evidence>
<sequence length="99" mass="11023">MANSQKSPKHKIPKIQFSFPQVLSLFVGLIFGFTPMTGILGIISYVIISSVVAQHYVVKFQKVDEEEVGGFWELSKEGFGAAFATYMVTWITVYTSTHA</sequence>
<dbReference type="Proteomes" id="UP000005237">
    <property type="component" value="Unassembled WGS sequence"/>
</dbReference>
<evidence type="ECO:0000256" key="6">
    <source>
        <dbReference type="ARBA" id="ARBA00023136"/>
    </source>
</evidence>
<keyword evidence="6 7" id="KW-0472">Membrane</keyword>
<dbReference type="PANTHER" id="PTHR12906:SF0">
    <property type="entry name" value="GEL COMPLEX SUBUNIT OPTI"/>
    <property type="match status" value="1"/>
</dbReference>
<accession>A0A8R1E9B0</accession>
<dbReference type="PANTHER" id="PTHR12906">
    <property type="entry name" value="PROTEIN C20ORF24 RAB5-INTERACTING PROTEIN"/>
    <property type="match status" value="1"/>
</dbReference>
<reference evidence="8" key="2">
    <citation type="submission" date="2022-06" db="UniProtKB">
        <authorList>
            <consortium name="EnsemblMetazoa"/>
        </authorList>
    </citation>
    <scope>IDENTIFICATION</scope>
    <source>
        <strain evidence="8">DF5081</strain>
    </source>
</reference>
<evidence type="ECO:0000256" key="7">
    <source>
        <dbReference type="SAM" id="Phobius"/>
    </source>
</evidence>
<proteinExistence type="inferred from homology"/>
<dbReference type="Pfam" id="PF07019">
    <property type="entry name" value="EMC6"/>
    <property type="match status" value="1"/>
</dbReference>
<dbReference type="GO" id="GO:0005739">
    <property type="term" value="C:mitochondrion"/>
    <property type="evidence" value="ECO:0007669"/>
    <property type="project" value="GOC"/>
</dbReference>
<evidence type="ECO:0000313" key="8">
    <source>
        <dbReference type="EnsemblMetazoa" id="CJA31787.1"/>
    </source>
</evidence>
<reference evidence="9" key="1">
    <citation type="submission" date="2010-08" db="EMBL/GenBank/DDBJ databases">
        <authorList>
            <consortium name="Caenorhabditis japonica Sequencing Consortium"/>
            <person name="Wilson R.K."/>
        </authorList>
    </citation>
    <scope>NUCLEOTIDE SEQUENCE [LARGE SCALE GENOMIC DNA]</scope>
    <source>
        <strain evidence="9">DF5081</strain>
    </source>
</reference>
<dbReference type="GO" id="GO:0005789">
    <property type="term" value="C:endoplasmic reticulum membrane"/>
    <property type="evidence" value="ECO:0007669"/>
    <property type="project" value="UniProtKB-SubCell"/>
</dbReference>
<name>A0A8R1E9B0_CAEJA</name>
<dbReference type="GO" id="GO:0097250">
    <property type="term" value="P:mitochondrial respirasome assembly"/>
    <property type="evidence" value="ECO:0007669"/>
    <property type="project" value="InterPro"/>
</dbReference>
<dbReference type="InterPro" id="IPR029008">
    <property type="entry name" value="EMC6-like"/>
</dbReference>
<evidence type="ECO:0000256" key="3">
    <source>
        <dbReference type="ARBA" id="ARBA00022692"/>
    </source>
</evidence>